<organism evidence="1">
    <name type="scientific">uncultured marine group II/III euryarchaeote KM3_16_D12</name>
    <dbReference type="NCBI Taxonomy" id="1457926"/>
    <lineage>
        <taxon>Archaea</taxon>
        <taxon>Methanobacteriati</taxon>
        <taxon>Methanobacteriota</taxon>
        <taxon>environmental samples</taxon>
    </lineage>
</organism>
<proteinExistence type="predicted"/>
<evidence type="ECO:0008006" key="2">
    <source>
        <dbReference type="Google" id="ProtNLM"/>
    </source>
</evidence>
<accession>A0A075GQG9</accession>
<dbReference type="InterPro" id="IPR043519">
    <property type="entry name" value="NT_sf"/>
</dbReference>
<reference evidence="1" key="1">
    <citation type="journal article" date="2014" name="Genome Biol. Evol.">
        <title>Pangenome evidence for extensive interdomain horizontal transfer affecting lineage core and shell genes in uncultured planktonic thaumarchaeota and euryarchaeota.</title>
        <authorList>
            <person name="Deschamps P."/>
            <person name="Zivanovic Y."/>
            <person name="Moreira D."/>
            <person name="Rodriguez-Valera F."/>
            <person name="Lopez-Garcia P."/>
        </authorList>
    </citation>
    <scope>NUCLEOTIDE SEQUENCE</scope>
</reference>
<sequence>MRLVYGTIVRISVQSSHHNIVALANRLRIDSNTRGELENMRREVFDAISNGLKRMKSQSKNPWKISRAKEFRTGSLYRDTAMKGSSDIDVILLLNYRQKADTSGPPNAKEILLLIQSLVPNGYVATLNTRSVKVSKQNNSRTSRHGLFVATFNQPKEISMDIVPALSKVEKDGKQSPWWYGISKVRGSAQWILFNPTHQKEIFDKLSRRAGQIDDSTALIICLKHWRNQFRNAPCKIPSFVFEVLVWEDYRNNPIENDLTTRFNRILSGFERVHTTGISFVKTMGGAHKPPKKKPAKGIPLLQDPSNISYNLVSHLNTRDLQWWSNQAKQAANPRAYFHMILREW</sequence>
<evidence type="ECO:0000313" key="1">
    <source>
        <dbReference type="EMBL" id="AIF03958.1"/>
    </source>
</evidence>
<dbReference type="SUPFAM" id="SSF81301">
    <property type="entry name" value="Nucleotidyltransferase"/>
    <property type="match status" value="1"/>
</dbReference>
<name>A0A075GQG9_9EURY</name>
<protein>
    <recommendedName>
        <fullName evidence="2">Polymerase nucleotidyl transferase domain-containing protein</fullName>
    </recommendedName>
</protein>
<dbReference type="EMBL" id="KF900695">
    <property type="protein sequence ID" value="AIF03958.1"/>
    <property type="molecule type" value="Genomic_DNA"/>
</dbReference>
<dbReference type="Gene3D" id="3.30.460.10">
    <property type="entry name" value="Beta Polymerase, domain 2"/>
    <property type="match status" value="1"/>
</dbReference>
<dbReference type="AlphaFoldDB" id="A0A075GQG9"/>